<sequence length="340" mass="38441">MYFSRLAHTAYLSRLGSHNTLRMVSTVFGASGRKYIQGEVLQRDPKDSKPRIFKAECGNESFVFKRVSQPFYDLSQHLALEFAGSSRLRVHVDANQDERILVYPYFRNTLLALIKEDPDFPPAERVKVLRVVAEAIQELHSKNWIHNDVKPDNILVDWTCDKDGNKTVTKAVLGDFDIALKLEGDKPLYGPHAVGNAMWRSPEAQTGRGVTRASDIFSFGLVCIYALGGGDFLLLDNYQELVERGISPEQEILTRHFAYFGPVTDGLLKQIDSEVWSKALKAASRTGQLAVEDNPLLRFERWGEGLGPAAIDMISGMTRLDPTARMTMEQVLEHPWWREE</sequence>
<keyword evidence="2" id="KW-0808">Transferase</keyword>
<dbReference type="PANTHER" id="PTHR44167">
    <property type="entry name" value="OVARIAN-SPECIFIC SERINE/THREONINE-PROTEIN KINASE LOK-RELATED"/>
    <property type="match status" value="1"/>
</dbReference>
<accession>A0A175VNS1</accession>
<dbReference type="VEuPathDB" id="FungiDB:MMYC01_209874"/>
<feature type="domain" description="Protein kinase" evidence="1">
    <location>
        <begin position="9"/>
        <end position="337"/>
    </location>
</feature>
<dbReference type="PROSITE" id="PS50011">
    <property type="entry name" value="PROTEIN_KINASE_DOM"/>
    <property type="match status" value="1"/>
</dbReference>
<organism evidence="2 3">
    <name type="scientific">Madurella mycetomatis</name>
    <dbReference type="NCBI Taxonomy" id="100816"/>
    <lineage>
        <taxon>Eukaryota</taxon>
        <taxon>Fungi</taxon>
        <taxon>Dikarya</taxon>
        <taxon>Ascomycota</taxon>
        <taxon>Pezizomycotina</taxon>
        <taxon>Sordariomycetes</taxon>
        <taxon>Sordariomycetidae</taxon>
        <taxon>Sordariales</taxon>
        <taxon>Sordariales incertae sedis</taxon>
        <taxon>Madurella</taxon>
    </lineage>
</organism>
<comment type="caution">
    <text evidence="2">The sequence shown here is derived from an EMBL/GenBank/DDBJ whole genome shotgun (WGS) entry which is preliminary data.</text>
</comment>
<dbReference type="Gene3D" id="1.10.510.10">
    <property type="entry name" value="Transferase(Phosphotransferase) domain 1"/>
    <property type="match status" value="1"/>
</dbReference>
<name>A0A175VNS1_9PEZI</name>
<proteinExistence type="predicted"/>
<reference evidence="2 3" key="1">
    <citation type="journal article" date="2016" name="Genome Announc.">
        <title>Genome Sequence of Madurella mycetomatis mm55, Isolated from a Human Mycetoma Case in Sudan.</title>
        <authorList>
            <person name="Smit S."/>
            <person name="Derks M.F."/>
            <person name="Bervoets S."/>
            <person name="Fahal A."/>
            <person name="van Leeuwen W."/>
            <person name="van Belkum A."/>
            <person name="van de Sande W.W."/>
        </authorList>
    </citation>
    <scope>NUCLEOTIDE SEQUENCE [LARGE SCALE GENOMIC DNA]</scope>
    <source>
        <strain evidence="3">mm55</strain>
    </source>
</reference>
<dbReference type="GO" id="GO:0005634">
    <property type="term" value="C:nucleus"/>
    <property type="evidence" value="ECO:0007669"/>
    <property type="project" value="TreeGrafter"/>
</dbReference>
<dbReference type="OrthoDB" id="10252171at2759"/>
<evidence type="ECO:0000313" key="3">
    <source>
        <dbReference type="Proteomes" id="UP000078237"/>
    </source>
</evidence>
<keyword evidence="3" id="KW-1185">Reference proteome</keyword>
<protein>
    <submittedName>
        <fullName evidence="2">Serine/threonine-protein kinase ppk4</fullName>
    </submittedName>
</protein>
<gene>
    <name evidence="2" type="ORF">MMYC01_209874</name>
</gene>
<dbReference type="GO" id="GO:0044773">
    <property type="term" value="P:mitotic DNA damage checkpoint signaling"/>
    <property type="evidence" value="ECO:0007669"/>
    <property type="project" value="TreeGrafter"/>
</dbReference>
<dbReference type="InterPro" id="IPR000719">
    <property type="entry name" value="Prot_kinase_dom"/>
</dbReference>
<dbReference type="InterPro" id="IPR011009">
    <property type="entry name" value="Kinase-like_dom_sf"/>
</dbReference>
<dbReference type="PANTHER" id="PTHR44167:SF24">
    <property type="entry name" value="SERINE_THREONINE-PROTEIN KINASE CHK2"/>
    <property type="match status" value="1"/>
</dbReference>
<dbReference type="AlphaFoldDB" id="A0A175VNS1"/>
<dbReference type="SUPFAM" id="SSF56112">
    <property type="entry name" value="Protein kinase-like (PK-like)"/>
    <property type="match status" value="1"/>
</dbReference>
<dbReference type="EMBL" id="LCTW02000537">
    <property type="protein sequence ID" value="KXX73127.1"/>
    <property type="molecule type" value="Genomic_DNA"/>
</dbReference>
<dbReference type="STRING" id="100816.A0A175VNS1"/>
<dbReference type="Pfam" id="PF00069">
    <property type="entry name" value="Pkinase"/>
    <property type="match status" value="1"/>
</dbReference>
<dbReference type="CDD" id="cd00180">
    <property type="entry name" value="PKc"/>
    <property type="match status" value="1"/>
</dbReference>
<dbReference type="Proteomes" id="UP000078237">
    <property type="component" value="Unassembled WGS sequence"/>
</dbReference>
<dbReference type="SMART" id="SM00220">
    <property type="entry name" value="S_TKc"/>
    <property type="match status" value="1"/>
</dbReference>
<evidence type="ECO:0000259" key="1">
    <source>
        <dbReference type="PROSITE" id="PS50011"/>
    </source>
</evidence>
<dbReference type="GO" id="GO:0004674">
    <property type="term" value="F:protein serine/threonine kinase activity"/>
    <property type="evidence" value="ECO:0007669"/>
    <property type="project" value="TreeGrafter"/>
</dbReference>
<dbReference type="GO" id="GO:0005524">
    <property type="term" value="F:ATP binding"/>
    <property type="evidence" value="ECO:0007669"/>
    <property type="project" value="InterPro"/>
</dbReference>
<evidence type="ECO:0000313" key="2">
    <source>
        <dbReference type="EMBL" id="KXX73127.1"/>
    </source>
</evidence>
<keyword evidence="2" id="KW-0418">Kinase</keyword>